<dbReference type="InterPro" id="IPR013786">
    <property type="entry name" value="AcylCoA_DH/ox_N"/>
</dbReference>
<dbReference type="PIRSF" id="PIRSF016578">
    <property type="entry name" value="HsaA"/>
    <property type="match status" value="1"/>
</dbReference>
<evidence type="ECO:0000259" key="6">
    <source>
        <dbReference type="Pfam" id="PF00441"/>
    </source>
</evidence>
<protein>
    <submittedName>
        <fullName evidence="9">Alkylation response protein AidB-like acyl-CoA dehydrogenase</fullName>
    </submittedName>
</protein>
<sequence length="382" mass="41936">MENYQDIREAVAKLCARFPGDYWRALDRDMGYPREFVGALTEAGWLSILIPEAYGGSGLPLSAAAAVLEEIQRAGCNGGACHAQMYTMGTLLRHGSEAQKQRYLPKIATGELRLQAFGVTEPTSGSDTGALKTTARLDGDHFVVKGQKIWTSRAEHSDLMLLLARTTPLKSGMKRTDGLSVLIVDMREAVGNGLTIRPIRTMMNHATTEVFFDDLRVPAENLIGEEGKGFRYILSGMNAERILIASECVGDAKWFIEKAGTYAKERHVFGRAIGQNQGVQFPIARAYANMRAAELMVREALSLYEAGKNPGAEANMAKMLAADASNEAANVCIQTHGGFGFAEEYDVERKFRETRLYQVAPISTNLILSFLSEHVLGLPRSY</sequence>
<evidence type="ECO:0000259" key="8">
    <source>
        <dbReference type="Pfam" id="PF02771"/>
    </source>
</evidence>
<name>A0ABV2GQA7_9HYPH</name>
<dbReference type="Pfam" id="PF02771">
    <property type="entry name" value="Acyl-CoA_dh_N"/>
    <property type="match status" value="1"/>
</dbReference>
<dbReference type="PANTHER" id="PTHR43884:SF12">
    <property type="entry name" value="ISOVALERYL-COA DEHYDROGENASE, MITOCHONDRIAL-RELATED"/>
    <property type="match status" value="1"/>
</dbReference>
<proteinExistence type="inferred from homology"/>
<evidence type="ECO:0000313" key="9">
    <source>
        <dbReference type="EMBL" id="MET3580344.1"/>
    </source>
</evidence>
<keyword evidence="4 5" id="KW-0274">FAD</keyword>
<dbReference type="Proteomes" id="UP001549204">
    <property type="component" value="Unassembled WGS sequence"/>
</dbReference>
<evidence type="ECO:0000313" key="10">
    <source>
        <dbReference type="Proteomes" id="UP001549204"/>
    </source>
</evidence>
<dbReference type="SUPFAM" id="SSF47203">
    <property type="entry name" value="Acyl-CoA dehydrogenase C-terminal domain-like"/>
    <property type="match status" value="1"/>
</dbReference>
<organism evidence="9 10">
    <name type="scientific">Mesorhizobium robiniae</name>
    <dbReference type="NCBI Taxonomy" id="559315"/>
    <lineage>
        <taxon>Bacteria</taxon>
        <taxon>Pseudomonadati</taxon>
        <taxon>Pseudomonadota</taxon>
        <taxon>Alphaproteobacteria</taxon>
        <taxon>Hyphomicrobiales</taxon>
        <taxon>Phyllobacteriaceae</taxon>
        <taxon>Mesorhizobium</taxon>
    </lineage>
</organism>
<dbReference type="Gene3D" id="1.20.140.10">
    <property type="entry name" value="Butyryl-CoA Dehydrogenase, subunit A, domain 3"/>
    <property type="match status" value="1"/>
</dbReference>
<comment type="cofactor">
    <cofactor evidence="1 5">
        <name>FAD</name>
        <dbReference type="ChEBI" id="CHEBI:57692"/>
    </cofactor>
</comment>
<gene>
    <name evidence="9" type="ORF">ABID19_003382</name>
</gene>
<dbReference type="InterPro" id="IPR006091">
    <property type="entry name" value="Acyl-CoA_Oxase/DH_mid-dom"/>
</dbReference>
<evidence type="ECO:0000256" key="5">
    <source>
        <dbReference type="RuleBase" id="RU362125"/>
    </source>
</evidence>
<evidence type="ECO:0000256" key="4">
    <source>
        <dbReference type="ARBA" id="ARBA00022827"/>
    </source>
</evidence>
<evidence type="ECO:0000256" key="3">
    <source>
        <dbReference type="ARBA" id="ARBA00022630"/>
    </source>
</evidence>
<feature type="domain" description="Acyl-CoA dehydrogenase/oxidase C-terminal" evidence="6">
    <location>
        <begin position="227"/>
        <end position="359"/>
    </location>
</feature>
<evidence type="ECO:0000259" key="7">
    <source>
        <dbReference type="Pfam" id="PF02770"/>
    </source>
</evidence>
<keyword evidence="10" id="KW-1185">Reference proteome</keyword>
<feature type="domain" description="Acyl-CoA oxidase/dehydrogenase middle" evidence="7">
    <location>
        <begin position="116"/>
        <end position="214"/>
    </location>
</feature>
<feature type="domain" description="Acyl-CoA dehydrogenase/oxidase N-terminal" evidence="8">
    <location>
        <begin position="2"/>
        <end position="111"/>
    </location>
</feature>
<comment type="similarity">
    <text evidence="2 5">Belongs to the acyl-CoA dehydrogenase family.</text>
</comment>
<comment type="caution">
    <text evidence="9">The sequence shown here is derived from an EMBL/GenBank/DDBJ whole genome shotgun (WGS) entry which is preliminary data.</text>
</comment>
<dbReference type="PROSITE" id="PS00072">
    <property type="entry name" value="ACYL_COA_DH_1"/>
    <property type="match status" value="1"/>
</dbReference>
<dbReference type="InterPro" id="IPR009100">
    <property type="entry name" value="AcylCoA_DH/oxidase_NM_dom_sf"/>
</dbReference>
<keyword evidence="5" id="KW-0560">Oxidoreductase</keyword>
<dbReference type="PANTHER" id="PTHR43884">
    <property type="entry name" value="ACYL-COA DEHYDROGENASE"/>
    <property type="match status" value="1"/>
</dbReference>
<dbReference type="InterPro" id="IPR036250">
    <property type="entry name" value="AcylCo_DH-like_C"/>
</dbReference>
<reference evidence="9 10" key="1">
    <citation type="submission" date="2024-06" db="EMBL/GenBank/DDBJ databases">
        <title>Genomic Encyclopedia of Type Strains, Phase IV (KMG-IV): sequencing the most valuable type-strain genomes for metagenomic binning, comparative biology and taxonomic classification.</title>
        <authorList>
            <person name="Goeker M."/>
        </authorList>
    </citation>
    <scope>NUCLEOTIDE SEQUENCE [LARGE SCALE GENOMIC DNA]</scope>
    <source>
        <strain evidence="9 10">DSM 100022</strain>
    </source>
</reference>
<accession>A0ABV2GQA7</accession>
<dbReference type="InterPro" id="IPR009075">
    <property type="entry name" value="AcylCo_DH/oxidase_C"/>
</dbReference>
<evidence type="ECO:0000256" key="2">
    <source>
        <dbReference type="ARBA" id="ARBA00009347"/>
    </source>
</evidence>
<dbReference type="InterPro" id="IPR037069">
    <property type="entry name" value="AcylCoA_DH/ox_N_sf"/>
</dbReference>
<dbReference type="Pfam" id="PF02770">
    <property type="entry name" value="Acyl-CoA_dh_M"/>
    <property type="match status" value="1"/>
</dbReference>
<dbReference type="InterPro" id="IPR006089">
    <property type="entry name" value="Acyl-CoA_DH_CS"/>
</dbReference>
<dbReference type="EMBL" id="JBEPMC010000005">
    <property type="protein sequence ID" value="MET3580344.1"/>
    <property type="molecule type" value="Genomic_DNA"/>
</dbReference>
<keyword evidence="3 5" id="KW-0285">Flavoprotein</keyword>
<dbReference type="Gene3D" id="1.10.540.10">
    <property type="entry name" value="Acyl-CoA dehydrogenase/oxidase, N-terminal domain"/>
    <property type="match status" value="1"/>
</dbReference>
<dbReference type="InterPro" id="IPR046373">
    <property type="entry name" value="Acyl-CoA_Oxase/DH_mid-dom_sf"/>
</dbReference>
<evidence type="ECO:0000256" key="1">
    <source>
        <dbReference type="ARBA" id="ARBA00001974"/>
    </source>
</evidence>
<dbReference type="Gene3D" id="2.40.110.10">
    <property type="entry name" value="Butyryl-CoA Dehydrogenase, subunit A, domain 2"/>
    <property type="match status" value="1"/>
</dbReference>
<dbReference type="SUPFAM" id="SSF56645">
    <property type="entry name" value="Acyl-CoA dehydrogenase NM domain-like"/>
    <property type="match status" value="1"/>
</dbReference>
<dbReference type="PROSITE" id="PS00073">
    <property type="entry name" value="ACYL_COA_DH_2"/>
    <property type="match status" value="1"/>
</dbReference>
<dbReference type="Pfam" id="PF00441">
    <property type="entry name" value="Acyl-CoA_dh_1"/>
    <property type="match status" value="1"/>
</dbReference>